<evidence type="ECO:0000313" key="1">
    <source>
        <dbReference type="EMBL" id="TGY96827.1"/>
    </source>
</evidence>
<gene>
    <name evidence="1" type="primary">flhF</name>
    <name evidence="1" type="ORF">E5329_07465</name>
</gene>
<name>A0AC61RXX2_9FIRM</name>
<keyword evidence="1" id="KW-0969">Cilium</keyword>
<keyword evidence="1" id="KW-0966">Cell projection</keyword>
<accession>A0AC61RXX2</accession>
<comment type="caution">
    <text evidence="1">The sequence shown here is derived from an EMBL/GenBank/DDBJ whole genome shotgun (WGS) entry which is preliminary data.</text>
</comment>
<dbReference type="EMBL" id="SRYA01000012">
    <property type="protein sequence ID" value="TGY96827.1"/>
    <property type="molecule type" value="Genomic_DNA"/>
</dbReference>
<keyword evidence="1" id="KW-0282">Flagellum</keyword>
<sequence length="423" mass="47756">MTIKKFQGRTEEEATAKAKEEFGPQTVIMNVKEVKPKGFLRTFKTSIFEVTAAIEEMEQQSAAKAPAPLPPAPGNINIAADEPIAIPKPEPVKEMFATVENTWASSMGVQTAVPNTEEKKKESAAENNLEEKLESLQSLLEEKLSPQQPEELPKEAPVDENFKFIKMIYSILLDNEVDEKYVNQIMDEVEKVMKGGASVDLILSSIYQKMILKFGQPQPVELSERKPKVVFFIGPTGVGKTTTIAKIASRFKMEKGKKVALFTADTYRIAAAEQLRTYANIMDTPLNIVYSSEELNEEIKKSEEYDLVLIDTAGFSHKNEEQRNETKELIDRIPGEYQKEVYLVLSATTKYRDLIDIADIYKKNFQFKLIFTKLDETSCYGNILNMKLYTGADLSYSTYGQNVPEDIEIFNTQRIVKHLLGGK</sequence>
<proteinExistence type="predicted"/>
<protein>
    <submittedName>
        <fullName evidence="1">Flagellar biosynthesis protein FlhF</fullName>
    </submittedName>
</protein>
<keyword evidence="2" id="KW-1185">Reference proteome</keyword>
<dbReference type="Proteomes" id="UP000304953">
    <property type="component" value="Unassembled WGS sequence"/>
</dbReference>
<reference evidence="1" key="1">
    <citation type="submission" date="2019-04" db="EMBL/GenBank/DDBJ databases">
        <title>Microbes associate with the intestines of laboratory mice.</title>
        <authorList>
            <person name="Navarre W."/>
            <person name="Wong E."/>
            <person name="Huang K."/>
            <person name="Tropini C."/>
            <person name="Ng K."/>
            <person name="Yu B."/>
        </authorList>
    </citation>
    <scope>NUCLEOTIDE SEQUENCE</scope>
    <source>
        <strain evidence="1">NM01_1-7b</strain>
    </source>
</reference>
<evidence type="ECO:0000313" key="2">
    <source>
        <dbReference type="Proteomes" id="UP000304953"/>
    </source>
</evidence>
<organism evidence="1 2">
    <name type="scientific">Petralouisia muris</name>
    <dbReference type="NCBI Taxonomy" id="3032872"/>
    <lineage>
        <taxon>Bacteria</taxon>
        <taxon>Bacillati</taxon>
        <taxon>Bacillota</taxon>
        <taxon>Clostridia</taxon>
        <taxon>Lachnospirales</taxon>
        <taxon>Lachnospiraceae</taxon>
        <taxon>Petralouisia</taxon>
    </lineage>
</organism>